<feature type="compositionally biased region" description="Basic and acidic residues" evidence="1">
    <location>
        <begin position="7"/>
        <end position="30"/>
    </location>
</feature>
<protein>
    <submittedName>
        <fullName evidence="2">Uncharacterized protein</fullName>
    </submittedName>
</protein>
<dbReference type="EMBL" id="JAPWTK010001221">
    <property type="protein sequence ID" value="KAJ8933465.1"/>
    <property type="molecule type" value="Genomic_DNA"/>
</dbReference>
<dbReference type="AlphaFoldDB" id="A0AAV8X3X2"/>
<keyword evidence="3" id="KW-1185">Reference proteome</keyword>
<organism evidence="2 3">
    <name type="scientific">Aromia moschata</name>
    <dbReference type="NCBI Taxonomy" id="1265417"/>
    <lineage>
        <taxon>Eukaryota</taxon>
        <taxon>Metazoa</taxon>
        <taxon>Ecdysozoa</taxon>
        <taxon>Arthropoda</taxon>
        <taxon>Hexapoda</taxon>
        <taxon>Insecta</taxon>
        <taxon>Pterygota</taxon>
        <taxon>Neoptera</taxon>
        <taxon>Endopterygota</taxon>
        <taxon>Coleoptera</taxon>
        <taxon>Polyphaga</taxon>
        <taxon>Cucujiformia</taxon>
        <taxon>Chrysomeloidea</taxon>
        <taxon>Cerambycidae</taxon>
        <taxon>Cerambycinae</taxon>
        <taxon>Callichromatini</taxon>
        <taxon>Aromia</taxon>
    </lineage>
</organism>
<reference evidence="2" key="1">
    <citation type="journal article" date="2023" name="Insect Mol. Biol.">
        <title>Genome sequencing provides insights into the evolution of gene families encoding plant cell wall-degrading enzymes in longhorned beetles.</title>
        <authorList>
            <person name="Shin N.R."/>
            <person name="Okamura Y."/>
            <person name="Kirsch R."/>
            <person name="Pauchet Y."/>
        </authorList>
    </citation>
    <scope>NUCLEOTIDE SEQUENCE</scope>
    <source>
        <strain evidence="2">AMC_N1</strain>
    </source>
</reference>
<sequence>MSANMKYRSEHSTSWSTEREIRGQRPRERSPLFPRGEAPRSVLHCIEPCNNKRSTSSVGGMFTMSSREDNARVTISILLAAVCKNHLLAISIEGEISERPKIRIGTLTTLLPQKLFCPLSATEMYCCFTFFFSVEPPSLEDLTFGFIASSFSLDSTGLEGASLFLLLKKSSSELTSSSELSKLFLFLSLGSGKYLGSSWGSP</sequence>
<feature type="region of interest" description="Disordered" evidence="1">
    <location>
        <begin position="1"/>
        <end position="36"/>
    </location>
</feature>
<accession>A0AAV8X3X2</accession>
<proteinExistence type="predicted"/>
<gene>
    <name evidence="2" type="ORF">NQ318_011288</name>
</gene>
<dbReference type="Proteomes" id="UP001162162">
    <property type="component" value="Unassembled WGS sequence"/>
</dbReference>
<evidence type="ECO:0000256" key="1">
    <source>
        <dbReference type="SAM" id="MobiDB-lite"/>
    </source>
</evidence>
<comment type="caution">
    <text evidence="2">The sequence shown here is derived from an EMBL/GenBank/DDBJ whole genome shotgun (WGS) entry which is preliminary data.</text>
</comment>
<evidence type="ECO:0000313" key="2">
    <source>
        <dbReference type="EMBL" id="KAJ8933465.1"/>
    </source>
</evidence>
<evidence type="ECO:0000313" key="3">
    <source>
        <dbReference type="Proteomes" id="UP001162162"/>
    </source>
</evidence>
<name>A0AAV8X3X2_9CUCU</name>